<proteinExistence type="predicted"/>
<dbReference type="AlphaFoldDB" id="A0AAE3L3A5"/>
<name>A0AAE3L3A5_9FIRM</name>
<keyword evidence="1" id="KW-0812">Transmembrane</keyword>
<feature type="transmembrane region" description="Helical" evidence="1">
    <location>
        <begin position="6"/>
        <end position="22"/>
    </location>
</feature>
<accession>A0AAE3L3A5</accession>
<dbReference type="Proteomes" id="UP001205748">
    <property type="component" value="Unassembled WGS sequence"/>
</dbReference>
<gene>
    <name evidence="2" type="ORF">NSA47_02815</name>
</gene>
<evidence type="ECO:0000256" key="1">
    <source>
        <dbReference type="SAM" id="Phobius"/>
    </source>
</evidence>
<organism evidence="2 3">
    <name type="scientific">Irregularibacter muris</name>
    <dbReference type="NCBI Taxonomy" id="1796619"/>
    <lineage>
        <taxon>Bacteria</taxon>
        <taxon>Bacillati</taxon>
        <taxon>Bacillota</taxon>
        <taxon>Clostridia</taxon>
        <taxon>Eubacteriales</taxon>
        <taxon>Eubacteriaceae</taxon>
        <taxon>Irregularibacter</taxon>
    </lineage>
</organism>
<dbReference type="EMBL" id="JANKAS010000002">
    <property type="protein sequence ID" value="MCR1897918.1"/>
    <property type="molecule type" value="Genomic_DNA"/>
</dbReference>
<sequence>MYWSPITVLLGIFVVGLVLYDIQQLWRLIMKKPSKSDFEEEVYEFQSNLNYSKYKKDNPEYDKYKGDLR</sequence>
<reference evidence="2" key="1">
    <citation type="submission" date="2022-07" db="EMBL/GenBank/DDBJ databases">
        <title>Enhanced cultured diversity of the mouse gut microbiota enables custom-made synthetic communities.</title>
        <authorList>
            <person name="Afrizal A."/>
        </authorList>
    </citation>
    <scope>NUCLEOTIDE SEQUENCE</scope>
    <source>
        <strain evidence="2">DSM 28593</strain>
    </source>
</reference>
<keyword evidence="1" id="KW-0472">Membrane</keyword>
<keyword evidence="1" id="KW-1133">Transmembrane helix</keyword>
<keyword evidence="3" id="KW-1185">Reference proteome</keyword>
<evidence type="ECO:0000313" key="3">
    <source>
        <dbReference type="Proteomes" id="UP001205748"/>
    </source>
</evidence>
<dbReference type="RefSeq" id="WP_257529383.1">
    <property type="nucleotide sequence ID" value="NZ_JANKAS010000002.1"/>
</dbReference>
<protein>
    <submittedName>
        <fullName evidence="2">Uncharacterized protein</fullName>
    </submittedName>
</protein>
<evidence type="ECO:0000313" key="2">
    <source>
        <dbReference type="EMBL" id="MCR1897918.1"/>
    </source>
</evidence>
<comment type="caution">
    <text evidence="2">The sequence shown here is derived from an EMBL/GenBank/DDBJ whole genome shotgun (WGS) entry which is preliminary data.</text>
</comment>